<keyword evidence="6" id="KW-0378">Hydrolase</keyword>
<dbReference type="PROSITE" id="PS51747">
    <property type="entry name" value="CYT_DCMP_DEAMINASES_2"/>
    <property type="match status" value="1"/>
</dbReference>
<evidence type="ECO:0000256" key="8">
    <source>
        <dbReference type="ARBA" id="ARBA00032005"/>
    </source>
</evidence>
<dbReference type="InterPro" id="IPR036249">
    <property type="entry name" value="Thioredoxin-like_sf"/>
</dbReference>
<dbReference type="GO" id="GO:0072527">
    <property type="term" value="P:pyrimidine-containing compound metabolic process"/>
    <property type="evidence" value="ECO:0007669"/>
    <property type="project" value="UniProtKB-ARBA"/>
</dbReference>
<dbReference type="InterPro" id="IPR013766">
    <property type="entry name" value="Thioredoxin_domain"/>
</dbReference>
<dbReference type="GO" id="GO:0008270">
    <property type="term" value="F:zinc ion binding"/>
    <property type="evidence" value="ECO:0007669"/>
    <property type="project" value="InterPro"/>
</dbReference>
<dbReference type="Pfam" id="PF00085">
    <property type="entry name" value="Thioredoxin"/>
    <property type="match status" value="1"/>
</dbReference>
<dbReference type="EC" id="3.5.4.5" evidence="4"/>
<evidence type="ECO:0000256" key="11">
    <source>
        <dbReference type="PIRSR" id="PIRSR606262-2"/>
    </source>
</evidence>
<dbReference type="CDD" id="cd06257">
    <property type="entry name" value="DnaJ"/>
    <property type="match status" value="1"/>
</dbReference>
<dbReference type="InterPro" id="IPR001623">
    <property type="entry name" value="DnaJ_domain"/>
</dbReference>
<dbReference type="SUPFAM" id="SSF53927">
    <property type="entry name" value="Cytidine deaminase-like"/>
    <property type="match status" value="1"/>
</dbReference>
<evidence type="ECO:0000256" key="10">
    <source>
        <dbReference type="PIRSR" id="PIRSR606262-1"/>
    </source>
</evidence>
<comment type="catalytic activity">
    <reaction evidence="9">
        <text>cytidine + H2O + H(+) = uridine + NH4(+)</text>
        <dbReference type="Rhea" id="RHEA:16069"/>
        <dbReference type="ChEBI" id="CHEBI:15377"/>
        <dbReference type="ChEBI" id="CHEBI:15378"/>
        <dbReference type="ChEBI" id="CHEBI:16704"/>
        <dbReference type="ChEBI" id="CHEBI:17562"/>
        <dbReference type="ChEBI" id="CHEBI:28938"/>
        <dbReference type="EC" id="3.5.4.5"/>
    </reaction>
</comment>
<dbReference type="FunFam" id="3.40.140.10:FF:000008">
    <property type="entry name" value="Cytidine deaminase"/>
    <property type="match status" value="1"/>
</dbReference>
<evidence type="ECO:0000256" key="5">
    <source>
        <dbReference type="ARBA" id="ARBA00022723"/>
    </source>
</evidence>
<evidence type="ECO:0000256" key="6">
    <source>
        <dbReference type="ARBA" id="ARBA00022801"/>
    </source>
</evidence>
<evidence type="ECO:0000256" key="1">
    <source>
        <dbReference type="ARBA" id="ARBA00001947"/>
    </source>
</evidence>
<feature type="binding site" evidence="12">
    <location>
        <position position="164"/>
    </location>
    <ligand>
        <name>Zn(2+)</name>
        <dbReference type="ChEBI" id="CHEBI:29105"/>
        <note>catalytic</note>
    </ligand>
</feature>
<dbReference type="InterPro" id="IPR036869">
    <property type="entry name" value="J_dom_sf"/>
</dbReference>
<dbReference type="CDD" id="cd01283">
    <property type="entry name" value="cytidine_deaminase"/>
    <property type="match status" value="1"/>
</dbReference>
<keyword evidence="7 12" id="KW-0862">Zinc</keyword>
<comment type="caution">
    <text evidence="16">The sequence shown here is derived from an EMBL/GenBank/DDBJ whole genome shotgun (WGS) entry which is preliminary data.</text>
</comment>
<evidence type="ECO:0000256" key="7">
    <source>
        <dbReference type="ARBA" id="ARBA00022833"/>
    </source>
</evidence>
<dbReference type="GO" id="GO:0051787">
    <property type="term" value="F:misfolded protein binding"/>
    <property type="evidence" value="ECO:0007669"/>
    <property type="project" value="TreeGrafter"/>
</dbReference>
<organism evidence="16 17">
    <name type="scientific">Artemia franciscana</name>
    <name type="common">Brine shrimp</name>
    <name type="synonym">Artemia sanfranciscana</name>
    <dbReference type="NCBI Taxonomy" id="6661"/>
    <lineage>
        <taxon>Eukaryota</taxon>
        <taxon>Metazoa</taxon>
        <taxon>Ecdysozoa</taxon>
        <taxon>Arthropoda</taxon>
        <taxon>Crustacea</taxon>
        <taxon>Branchiopoda</taxon>
        <taxon>Anostraca</taxon>
        <taxon>Artemiidae</taxon>
        <taxon>Artemia</taxon>
    </lineage>
</organism>
<comment type="function">
    <text evidence="2">This enzyme scavenges exogenous and endogenous cytidine and 2'-deoxycytidine for UMP synthesis.</text>
</comment>
<dbReference type="SMART" id="SM00271">
    <property type="entry name" value="DnaJ"/>
    <property type="match status" value="1"/>
</dbReference>
<dbReference type="NCBIfam" id="NF004064">
    <property type="entry name" value="PRK05578.1"/>
    <property type="match status" value="1"/>
</dbReference>
<evidence type="ECO:0000259" key="13">
    <source>
        <dbReference type="PROSITE" id="PS50076"/>
    </source>
</evidence>
<dbReference type="AlphaFoldDB" id="A0AA88HDX6"/>
<protein>
    <recommendedName>
        <fullName evidence="4">cytidine deaminase</fullName>
        <ecNumber evidence="4">3.5.4.5</ecNumber>
    </recommendedName>
    <alternativeName>
        <fullName evidence="8">Cytidine aminohydrolase</fullName>
    </alternativeName>
</protein>
<dbReference type="EMBL" id="JAVRJZ010000017">
    <property type="protein sequence ID" value="KAK2709583.1"/>
    <property type="molecule type" value="Genomic_DNA"/>
</dbReference>
<feature type="domain" description="Thioredoxin" evidence="14">
    <location>
        <begin position="278"/>
        <end position="397"/>
    </location>
</feature>
<dbReference type="SUPFAM" id="SSF46565">
    <property type="entry name" value="Chaperone J-domain"/>
    <property type="match status" value="1"/>
</dbReference>
<evidence type="ECO:0000256" key="9">
    <source>
        <dbReference type="ARBA" id="ARBA00049558"/>
    </source>
</evidence>
<dbReference type="PANTHER" id="PTHR44340">
    <property type="entry name" value="DNAJ HOMOLOG SUBFAMILY C MEMBER 10"/>
    <property type="match status" value="1"/>
</dbReference>
<dbReference type="GO" id="GO:0004126">
    <property type="term" value="F:cytidine deaminase activity"/>
    <property type="evidence" value="ECO:0007669"/>
    <property type="project" value="UniProtKB-EC"/>
</dbReference>
<feature type="binding site" evidence="11">
    <location>
        <begin position="116"/>
        <end position="122"/>
    </location>
    <ligand>
        <name>substrate</name>
    </ligand>
</feature>
<dbReference type="InterPro" id="IPR052460">
    <property type="entry name" value="ER_disulfide_reductase"/>
</dbReference>
<dbReference type="FunFam" id="1.10.287.110:FF:000029">
    <property type="entry name" value="DnaJ homolog subfamily C member 10"/>
    <property type="match status" value="1"/>
</dbReference>
<evidence type="ECO:0000256" key="4">
    <source>
        <dbReference type="ARBA" id="ARBA00012783"/>
    </source>
</evidence>
<accession>A0AA88HDX6</accession>
<dbReference type="GO" id="GO:0015035">
    <property type="term" value="F:protein-disulfide reductase activity"/>
    <property type="evidence" value="ECO:0007669"/>
    <property type="project" value="TreeGrafter"/>
</dbReference>
<dbReference type="Pfam" id="PF00383">
    <property type="entry name" value="dCMP_cyt_deam_1"/>
    <property type="match status" value="1"/>
</dbReference>
<dbReference type="Proteomes" id="UP001187531">
    <property type="component" value="Unassembled WGS sequence"/>
</dbReference>
<dbReference type="Gene3D" id="1.10.287.110">
    <property type="entry name" value="DnaJ domain"/>
    <property type="match status" value="1"/>
</dbReference>
<dbReference type="PRINTS" id="PR00625">
    <property type="entry name" value="JDOMAIN"/>
</dbReference>
<dbReference type="GO" id="GO:0036498">
    <property type="term" value="P:IRE1-mediated unfolded protein response"/>
    <property type="evidence" value="ECO:0007669"/>
    <property type="project" value="TreeGrafter"/>
</dbReference>
<dbReference type="InterPro" id="IPR016193">
    <property type="entry name" value="Cytidine_deaminase-like"/>
</dbReference>
<evidence type="ECO:0000256" key="2">
    <source>
        <dbReference type="ARBA" id="ARBA00003949"/>
    </source>
</evidence>
<dbReference type="Pfam" id="PF00226">
    <property type="entry name" value="DnaJ"/>
    <property type="match status" value="1"/>
</dbReference>
<comment type="similarity">
    <text evidence="3">Belongs to the cytidine and deoxycytidylate deaminase family.</text>
</comment>
<feature type="binding site" evidence="12">
    <location>
        <position position="161"/>
    </location>
    <ligand>
        <name>Zn(2+)</name>
        <dbReference type="ChEBI" id="CHEBI:29105"/>
        <note>catalytic</note>
    </ligand>
</feature>
<keyword evidence="17" id="KW-1185">Reference proteome</keyword>
<sequence length="444" mass="51061">MECKSVYKKVQALGFLDWHRPNPEIPLQVRRVPCPAFLPISDIALAFEAPRGAWQWIKSTDHFKDINTGHIILSEDNKNLMIAARDARENAYCPYSKFKVGAALRTIDGEIITGCNVENCSYGLAICAERTALVKAVSQNKRHFVAAAVCAEMGDTFVGPCGACRQFFVEFCENMPIFLCRPDLTYKETNSDALLPDMSYYDVLGIRRDSTDQEIRRAFKKLALMLHPDKNKNDPEAQDKFLKMKQAYEVLKDTDLRRKYDLYGEEGLDKRPSNNNYHSWSYYEKSFGLYDDDEEVVVLTSADFFQSVTSSDDYWFVNFYSPGCSHCHTIAPIWREFAVRMDGVIRVGAVNCQEYWDICTNNGIRSYPSLIFYPSGQQYSGDRTVEDLEDFILSALPRLVIQVNSKEQFSEDEDETMYLLFFCQDRDDEDCPSDRTKYKMAILL</sequence>
<dbReference type="InterPro" id="IPR006262">
    <property type="entry name" value="Cyt_deam_tetra"/>
</dbReference>
<feature type="domain" description="J" evidence="13">
    <location>
        <begin position="199"/>
        <end position="264"/>
    </location>
</feature>
<feature type="non-terminal residue" evidence="16">
    <location>
        <position position="444"/>
    </location>
</feature>
<dbReference type="SUPFAM" id="SSF52833">
    <property type="entry name" value="Thioredoxin-like"/>
    <property type="match status" value="1"/>
</dbReference>
<feature type="domain" description="CMP/dCMP-type deaminase" evidence="15">
    <location>
        <begin position="75"/>
        <end position="197"/>
    </location>
</feature>
<dbReference type="PANTHER" id="PTHR44340:SF1">
    <property type="entry name" value="DNAJ HOMOLOG SUBFAMILY C MEMBER 10"/>
    <property type="match status" value="1"/>
</dbReference>
<dbReference type="InterPro" id="IPR002125">
    <property type="entry name" value="CMP_dCMP_dom"/>
</dbReference>
<evidence type="ECO:0000259" key="14">
    <source>
        <dbReference type="PROSITE" id="PS51352"/>
    </source>
</evidence>
<dbReference type="GO" id="GO:0016671">
    <property type="term" value="F:oxidoreductase activity, acting on a sulfur group of donors, disulfide as acceptor"/>
    <property type="evidence" value="ECO:0007669"/>
    <property type="project" value="TreeGrafter"/>
</dbReference>
<evidence type="ECO:0000259" key="15">
    <source>
        <dbReference type="PROSITE" id="PS51747"/>
    </source>
</evidence>
<dbReference type="GO" id="GO:0055086">
    <property type="term" value="P:nucleobase-containing small molecule metabolic process"/>
    <property type="evidence" value="ECO:0007669"/>
    <property type="project" value="UniProtKB-ARBA"/>
</dbReference>
<reference evidence="16" key="1">
    <citation type="submission" date="2023-07" db="EMBL/GenBank/DDBJ databases">
        <title>Chromosome-level genome assembly of Artemia franciscana.</title>
        <authorList>
            <person name="Jo E."/>
        </authorList>
    </citation>
    <scope>NUCLEOTIDE SEQUENCE</scope>
    <source>
        <tissue evidence="16">Whole body</tissue>
    </source>
</reference>
<dbReference type="PROSITE" id="PS50076">
    <property type="entry name" value="DNAJ_2"/>
    <property type="match status" value="1"/>
</dbReference>
<evidence type="ECO:0000313" key="16">
    <source>
        <dbReference type="EMBL" id="KAK2709583.1"/>
    </source>
</evidence>
<comment type="cofactor">
    <cofactor evidence="1 12">
        <name>Zn(2+)</name>
        <dbReference type="ChEBI" id="CHEBI:29105"/>
    </cofactor>
</comment>
<dbReference type="Gene3D" id="3.40.30.10">
    <property type="entry name" value="Glutaredoxin"/>
    <property type="match status" value="1"/>
</dbReference>
<feature type="binding site" evidence="12">
    <location>
        <position position="127"/>
    </location>
    <ligand>
        <name>Zn(2+)</name>
        <dbReference type="ChEBI" id="CHEBI:29105"/>
        <note>catalytic</note>
    </ligand>
</feature>
<name>A0AA88HDX6_ARTSF</name>
<evidence type="ECO:0000256" key="3">
    <source>
        <dbReference type="ARBA" id="ARBA00006576"/>
    </source>
</evidence>
<gene>
    <name evidence="16" type="ORF">QYM36_013302</name>
</gene>
<dbReference type="Gene3D" id="3.40.140.10">
    <property type="entry name" value="Cytidine Deaminase, domain 2"/>
    <property type="match status" value="1"/>
</dbReference>
<keyword evidence="5 12" id="KW-0479">Metal-binding</keyword>
<feature type="active site" description="Proton donor" evidence="10">
    <location>
        <position position="129"/>
    </location>
</feature>
<proteinExistence type="inferred from homology"/>
<dbReference type="GO" id="GO:0005788">
    <property type="term" value="C:endoplasmic reticulum lumen"/>
    <property type="evidence" value="ECO:0007669"/>
    <property type="project" value="TreeGrafter"/>
</dbReference>
<dbReference type="NCBIfam" id="TIGR01354">
    <property type="entry name" value="cyt_deam_tetra"/>
    <property type="match status" value="1"/>
</dbReference>
<evidence type="ECO:0000313" key="17">
    <source>
        <dbReference type="Proteomes" id="UP001187531"/>
    </source>
</evidence>
<dbReference type="PROSITE" id="PS51352">
    <property type="entry name" value="THIOREDOXIN_2"/>
    <property type="match status" value="1"/>
</dbReference>
<evidence type="ECO:0000256" key="12">
    <source>
        <dbReference type="PIRSR" id="PIRSR606262-3"/>
    </source>
</evidence>